<reference evidence="2 3" key="1">
    <citation type="journal article" date="2017" name="Mol. Plant">
        <title>The Genome of Medicinal Plant Macleaya cordata Provides New Insights into Benzylisoquinoline Alkaloids Metabolism.</title>
        <authorList>
            <person name="Liu X."/>
            <person name="Liu Y."/>
            <person name="Huang P."/>
            <person name="Ma Y."/>
            <person name="Qing Z."/>
            <person name="Tang Q."/>
            <person name="Cao H."/>
            <person name="Cheng P."/>
            <person name="Zheng Y."/>
            <person name="Yuan Z."/>
            <person name="Zhou Y."/>
            <person name="Liu J."/>
            <person name="Tang Z."/>
            <person name="Zhuo Y."/>
            <person name="Zhang Y."/>
            <person name="Yu L."/>
            <person name="Huang J."/>
            <person name="Yang P."/>
            <person name="Peng Q."/>
            <person name="Zhang J."/>
            <person name="Jiang W."/>
            <person name="Zhang Z."/>
            <person name="Lin K."/>
            <person name="Ro D.K."/>
            <person name="Chen X."/>
            <person name="Xiong X."/>
            <person name="Shang Y."/>
            <person name="Huang S."/>
            <person name="Zeng J."/>
        </authorList>
    </citation>
    <scope>NUCLEOTIDE SEQUENCE [LARGE SCALE GENOMIC DNA]</scope>
    <source>
        <strain evidence="3">cv. BLH2017</strain>
        <tissue evidence="2">Root</tissue>
    </source>
</reference>
<name>A0A200PS80_MACCD</name>
<sequence length="250" mass="28769">MIYTRTVICTTHSQFIWQSLLKFLGFDRALLGDWESEMQWCASKLEVRLKFSTLDAKVEDTDHNRQLVAKWNINAVFQRHQEIRCSWKGPDEDFVQLNSDGSLNNDSGGFGAILRDRCGDAISAVAGSSRPSSVIHHELQGVEAGLKLASSYGFRKICVGSDSQTVVSYFNITKAKPPWQEKHLWRRIQRLVHQFDTFKVEHVYRDTNRAADHLASLRPSCEFLEIIPSSFSEDLKKIIFEDKCNFVYFR</sequence>
<evidence type="ECO:0000313" key="3">
    <source>
        <dbReference type="Proteomes" id="UP000195402"/>
    </source>
</evidence>
<feature type="domain" description="RNase H type-1" evidence="1">
    <location>
        <begin position="91"/>
        <end position="220"/>
    </location>
</feature>
<dbReference type="AlphaFoldDB" id="A0A200PS80"/>
<dbReference type="STRING" id="56857.A0A200PS80"/>
<proteinExistence type="predicted"/>
<dbReference type="Gene3D" id="3.30.420.10">
    <property type="entry name" value="Ribonuclease H-like superfamily/Ribonuclease H"/>
    <property type="match status" value="1"/>
</dbReference>
<dbReference type="OrthoDB" id="1508754at2759"/>
<dbReference type="OMA" id="WCASKLE"/>
<gene>
    <name evidence="2" type="ORF">BVC80_8827g17</name>
</gene>
<accession>A0A200PS80</accession>
<dbReference type="InterPro" id="IPR012337">
    <property type="entry name" value="RNaseH-like_sf"/>
</dbReference>
<dbReference type="InterPro" id="IPR044730">
    <property type="entry name" value="RNase_H-like_dom_plant"/>
</dbReference>
<dbReference type="PANTHER" id="PTHR47723">
    <property type="entry name" value="OS05G0353850 PROTEIN"/>
    <property type="match status" value="1"/>
</dbReference>
<keyword evidence="3" id="KW-1185">Reference proteome</keyword>
<dbReference type="GO" id="GO:0003676">
    <property type="term" value="F:nucleic acid binding"/>
    <property type="evidence" value="ECO:0007669"/>
    <property type="project" value="InterPro"/>
</dbReference>
<dbReference type="GO" id="GO:0004523">
    <property type="term" value="F:RNA-DNA hybrid ribonuclease activity"/>
    <property type="evidence" value="ECO:0007669"/>
    <property type="project" value="InterPro"/>
</dbReference>
<dbReference type="InParanoid" id="A0A200PS80"/>
<dbReference type="PANTHER" id="PTHR47723:SF19">
    <property type="entry name" value="POLYNUCLEOTIDYL TRANSFERASE, RIBONUCLEASE H-LIKE SUPERFAMILY PROTEIN"/>
    <property type="match status" value="1"/>
</dbReference>
<dbReference type="InterPro" id="IPR053151">
    <property type="entry name" value="RNase_H-like"/>
</dbReference>
<dbReference type="InterPro" id="IPR002156">
    <property type="entry name" value="RNaseH_domain"/>
</dbReference>
<dbReference type="Proteomes" id="UP000195402">
    <property type="component" value="Unassembled WGS sequence"/>
</dbReference>
<dbReference type="Pfam" id="PF13456">
    <property type="entry name" value="RVT_3"/>
    <property type="match status" value="1"/>
</dbReference>
<organism evidence="2 3">
    <name type="scientific">Macleaya cordata</name>
    <name type="common">Five-seeded plume-poppy</name>
    <name type="synonym">Bocconia cordata</name>
    <dbReference type="NCBI Taxonomy" id="56857"/>
    <lineage>
        <taxon>Eukaryota</taxon>
        <taxon>Viridiplantae</taxon>
        <taxon>Streptophyta</taxon>
        <taxon>Embryophyta</taxon>
        <taxon>Tracheophyta</taxon>
        <taxon>Spermatophyta</taxon>
        <taxon>Magnoliopsida</taxon>
        <taxon>Ranunculales</taxon>
        <taxon>Papaveraceae</taxon>
        <taxon>Papaveroideae</taxon>
        <taxon>Macleaya</taxon>
    </lineage>
</organism>
<evidence type="ECO:0000259" key="1">
    <source>
        <dbReference type="PROSITE" id="PS50879"/>
    </source>
</evidence>
<dbReference type="PROSITE" id="PS50879">
    <property type="entry name" value="RNASE_H_1"/>
    <property type="match status" value="1"/>
</dbReference>
<evidence type="ECO:0000313" key="2">
    <source>
        <dbReference type="EMBL" id="OVA01097.1"/>
    </source>
</evidence>
<protein>
    <submittedName>
        <fullName evidence="2">Ribonuclease H domain</fullName>
    </submittedName>
</protein>
<dbReference type="InterPro" id="IPR036397">
    <property type="entry name" value="RNaseH_sf"/>
</dbReference>
<dbReference type="CDD" id="cd06222">
    <property type="entry name" value="RNase_H_like"/>
    <property type="match status" value="1"/>
</dbReference>
<comment type="caution">
    <text evidence="2">The sequence shown here is derived from an EMBL/GenBank/DDBJ whole genome shotgun (WGS) entry which is preliminary data.</text>
</comment>
<dbReference type="SUPFAM" id="SSF53098">
    <property type="entry name" value="Ribonuclease H-like"/>
    <property type="match status" value="1"/>
</dbReference>
<dbReference type="EMBL" id="MVGT01004205">
    <property type="protein sequence ID" value="OVA01097.1"/>
    <property type="molecule type" value="Genomic_DNA"/>
</dbReference>